<dbReference type="EMBL" id="BMJV01000001">
    <property type="protein sequence ID" value="GGG66277.1"/>
    <property type="molecule type" value="Genomic_DNA"/>
</dbReference>
<dbReference type="PANTHER" id="PTHR46494:SF3">
    <property type="entry name" value="ZINC TRANSPORT PROTEIN ZNTB"/>
    <property type="match status" value="1"/>
</dbReference>
<gene>
    <name evidence="13" type="ORF">GCM10011415_11340</name>
</gene>
<keyword evidence="7" id="KW-0862">Zinc</keyword>
<comment type="subcellular location">
    <subcellularLocation>
        <location evidence="1">Cell membrane</location>
        <topology evidence="1">Multi-pass membrane protein</topology>
    </subcellularLocation>
</comment>
<evidence type="ECO:0000256" key="11">
    <source>
        <dbReference type="SAM" id="Coils"/>
    </source>
</evidence>
<protein>
    <submittedName>
        <fullName evidence="13">Zinc transporter ZntB</fullName>
    </submittedName>
</protein>
<organism evidence="13 14">
    <name type="scientific">Salipiger pallidus</name>
    <dbReference type="NCBI Taxonomy" id="1775170"/>
    <lineage>
        <taxon>Bacteria</taxon>
        <taxon>Pseudomonadati</taxon>
        <taxon>Pseudomonadota</taxon>
        <taxon>Alphaproteobacteria</taxon>
        <taxon>Rhodobacterales</taxon>
        <taxon>Roseobacteraceae</taxon>
        <taxon>Salipiger</taxon>
    </lineage>
</organism>
<dbReference type="SUPFAM" id="SSF143865">
    <property type="entry name" value="CorA soluble domain-like"/>
    <property type="match status" value="1"/>
</dbReference>
<keyword evidence="4" id="KW-1003">Cell membrane</keyword>
<keyword evidence="8 12" id="KW-1133">Transmembrane helix</keyword>
<proteinExistence type="inferred from homology"/>
<dbReference type="GO" id="GO:0005886">
    <property type="term" value="C:plasma membrane"/>
    <property type="evidence" value="ECO:0007669"/>
    <property type="project" value="UniProtKB-SubCell"/>
</dbReference>
<evidence type="ECO:0000256" key="12">
    <source>
        <dbReference type="SAM" id="Phobius"/>
    </source>
</evidence>
<evidence type="ECO:0000256" key="4">
    <source>
        <dbReference type="ARBA" id="ARBA00022475"/>
    </source>
</evidence>
<evidence type="ECO:0000313" key="13">
    <source>
        <dbReference type="EMBL" id="GGG66277.1"/>
    </source>
</evidence>
<name>A0A8J2ZI88_9RHOB</name>
<evidence type="ECO:0000256" key="10">
    <source>
        <dbReference type="ARBA" id="ARBA00023136"/>
    </source>
</evidence>
<dbReference type="InterPro" id="IPR045861">
    <property type="entry name" value="CorA_cytoplasmic_dom"/>
</dbReference>
<evidence type="ECO:0000256" key="9">
    <source>
        <dbReference type="ARBA" id="ARBA00023065"/>
    </source>
</evidence>
<dbReference type="SUPFAM" id="SSF144083">
    <property type="entry name" value="Magnesium transport protein CorA, transmembrane region"/>
    <property type="match status" value="1"/>
</dbReference>
<keyword evidence="10 12" id="KW-0472">Membrane</keyword>
<keyword evidence="9" id="KW-0406">Ion transport</keyword>
<dbReference type="GO" id="GO:0000287">
    <property type="term" value="F:magnesium ion binding"/>
    <property type="evidence" value="ECO:0007669"/>
    <property type="project" value="TreeGrafter"/>
</dbReference>
<evidence type="ECO:0000256" key="8">
    <source>
        <dbReference type="ARBA" id="ARBA00022989"/>
    </source>
</evidence>
<dbReference type="AlphaFoldDB" id="A0A8J2ZI88"/>
<feature type="coiled-coil region" evidence="11">
    <location>
        <begin position="231"/>
        <end position="261"/>
    </location>
</feature>
<evidence type="ECO:0000256" key="5">
    <source>
        <dbReference type="ARBA" id="ARBA00022519"/>
    </source>
</evidence>
<accession>A0A8J2ZI88</accession>
<feature type="transmembrane region" description="Helical" evidence="12">
    <location>
        <begin position="308"/>
        <end position="328"/>
    </location>
</feature>
<keyword evidence="5" id="KW-0997">Cell inner membrane</keyword>
<dbReference type="GO" id="GO:0050897">
    <property type="term" value="F:cobalt ion binding"/>
    <property type="evidence" value="ECO:0007669"/>
    <property type="project" value="TreeGrafter"/>
</dbReference>
<keyword evidence="6 12" id="KW-0812">Transmembrane</keyword>
<dbReference type="PANTHER" id="PTHR46494">
    <property type="entry name" value="CORA FAMILY METAL ION TRANSPORTER (EUROFUNG)"/>
    <property type="match status" value="1"/>
</dbReference>
<reference evidence="13" key="1">
    <citation type="journal article" date="2014" name="Int. J. Syst. Evol. Microbiol.">
        <title>Complete genome sequence of Corynebacterium casei LMG S-19264T (=DSM 44701T), isolated from a smear-ripened cheese.</title>
        <authorList>
            <consortium name="US DOE Joint Genome Institute (JGI-PGF)"/>
            <person name="Walter F."/>
            <person name="Albersmeier A."/>
            <person name="Kalinowski J."/>
            <person name="Ruckert C."/>
        </authorList>
    </citation>
    <scope>NUCLEOTIDE SEQUENCE</scope>
    <source>
        <strain evidence="13">CGMCC 1.15762</strain>
    </source>
</reference>
<reference evidence="13" key="2">
    <citation type="submission" date="2020-09" db="EMBL/GenBank/DDBJ databases">
        <authorList>
            <person name="Sun Q."/>
            <person name="Zhou Y."/>
        </authorList>
    </citation>
    <scope>NUCLEOTIDE SEQUENCE</scope>
    <source>
        <strain evidence="13">CGMCC 1.15762</strain>
    </source>
</reference>
<dbReference type="Pfam" id="PF01544">
    <property type="entry name" value="CorA"/>
    <property type="match status" value="1"/>
</dbReference>
<dbReference type="InterPro" id="IPR045863">
    <property type="entry name" value="CorA_TM1_TM2"/>
</dbReference>
<feature type="transmembrane region" description="Helical" evidence="12">
    <location>
        <begin position="274"/>
        <end position="296"/>
    </location>
</feature>
<evidence type="ECO:0000256" key="1">
    <source>
        <dbReference type="ARBA" id="ARBA00004651"/>
    </source>
</evidence>
<dbReference type="GO" id="GO:0015095">
    <property type="term" value="F:magnesium ion transmembrane transporter activity"/>
    <property type="evidence" value="ECO:0007669"/>
    <property type="project" value="TreeGrafter"/>
</dbReference>
<dbReference type="RefSeq" id="WP_188789187.1">
    <property type="nucleotide sequence ID" value="NZ_BMJV01000001.1"/>
</dbReference>
<keyword evidence="14" id="KW-1185">Reference proteome</keyword>
<evidence type="ECO:0000256" key="7">
    <source>
        <dbReference type="ARBA" id="ARBA00022833"/>
    </source>
</evidence>
<sequence length="334" mass="37763">MTATATDLVPSVDALFHHAYVIGGPDHGRELGPVEAPEVLRGDTLGWVHLRAQHPDTPSWIVDNLSYLDPTIIDALVAEETRPRVTRIGDGLIVILRGINTNEGEDPEDMVSVRLWIDQERIVSLSRRKVRAIEDIAHDLACRQGPHDCAEFLVALVERLTHRIERFWAHIDDRADDLEEAVLDEAAPEIRATLGELRRQAIILRRYLQPQRDAMRMLQADHPEWLESDDLRQLAEELDALERVVEDADAMRERMALVRDELGSQLSDRLNRNMYLLSILSALFLPLGFLTGLMGINVGGLPGADDPNAFWVFCGLLAVVVALQLWILRKLRWI</sequence>
<evidence type="ECO:0000256" key="3">
    <source>
        <dbReference type="ARBA" id="ARBA00022448"/>
    </source>
</evidence>
<dbReference type="GO" id="GO:0015087">
    <property type="term" value="F:cobalt ion transmembrane transporter activity"/>
    <property type="evidence" value="ECO:0007669"/>
    <property type="project" value="TreeGrafter"/>
</dbReference>
<evidence type="ECO:0000313" key="14">
    <source>
        <dbReference type="Proteomes" id="UP000617145"/>
    </source>
</evidence>
<evidence type="ECO:0000256" key="6">
    <source>
        <dbReference type="ARBA" id="ARBA00022692"/>
    </source>
</evidence>
<keyword evidence="3" id="KW-0813">Transport</keyword>
<comment type="caution">
    <text evidence="13">The sequence shown here is derived from an EMBL/GenBank/DDBJ whole genome shotgun (WGS) entry which is preliminary data.</text>
</comment>
<evidence type="ECO:0000256" key="2">
    <source>
        <dbReference type="ARBA" id="ARBA00009765"/>
    </source>
</evidence>
<dbReference type="Gene3D" id="3.30.460.20">
    <property type="entry name" value="CorA soluble domain-like"/>
    <property type="match status" value="1"/>
</dbReference>
<comment type="similarity">
    <text evidence="2">Belongs to the CorA metal ion transporter (MIT) (TC 1.A.35) family.</text>
</comment>
<keyword evidence="11" id="KW-0175">Coiled coil</keyword>
<dbReference type="Gene3D" id="1.20.58.340">
    <property type="entry name" value="Magnesium transport protein CorA, transmembrane region"/>
    <property type="match status" value="2"/>
</dbReference>
<dbReference type="InterPro" id="IPR002523">
    <property type="entry name" value="MgTranspt_CorA/ZnTranspt_ZntB"/>
</dbReference>
<dbReference type="Proteomes" id="UP000617145">
    <property type="component" value="Unassembled WGS sequence"/>
</dbReference>
<dbReference type="CDD" id="cd12833">
    <property type="entry name" value="ZntB-like_1"/>
    <property type="match status" value="1"/>
</dbReference>